<dbReference type="OMA" id="HNAGRND"/>
<feature type="compositionally biased region" description="Polar residues" evidence="5">
    <location>
        <begin position="600"/>
        <end position="609"/>
    </location>
</feature>
<feature type="compositionally biased region" description="Polar residues" evidence="5">
    <location>
        <begin position="575"/>
        <end position="586"/>
    </location>
</feature>
<dbReference type="GO" id="GO:0016929">
    <property type="term" value="F:deSUMOylase activity"/>
    <property type="evidence" value="ECO:0007669"/>
    <property type="project" value="TreeGrafter"/>
</dbReference>
<evidence type="ECO:0000313" key="9">
    <source>
        <dbReference type="Proteomes" id="UP000184499"/>
    </source>
</evidence>
<organism evidence="8 9">
    <name type="scientific">Aspergillus brasiliensis (strain CBS 101740 / IMI 381727 / IBT 21946)</name>
    <dbReference type="NCBI Taxonomy" id="767769"/>
    <lineage>
        <taxon>Eukaryota</taxon>
        <taxon>Fungi</taxon>
        <taxon>Dikarya</taxon>
        <taxon>Ascomycota</taxon>
        <taxon>Pezizomycotina</taxon>
        <taxon>Eurotiomycetes</taxon>
        <taxon>Eurotiomycetidae</taxon>
        <taxon>Eurotiales</taxon>
        <taxon>Aspergillaceae</taxon>
        <taxon>Aspergillus</taxon>
        <taxon>Aspergillus subgen. Circumdati</taxon>
    </lineage>
</organism>
<feature type="compositionally biased region" description="Basic and acidic residues" evidence="5">
    <location>
        <begin position="587"/>
        <end position="599"/>
    </location>
</feature>
<evidence type="ECO:0000256" key="1">
    <source>
        <dbReference type="ARBA" id="ARBA00005234"/>
    </source>
</evidence>
<reference evidence="9" key="1">
    <citation type="journal article" date="2017" name="Genome Biol.">
        <title>Comparative genomics reveals high biological diversity and specific adaptations in the industrially and medically important fungal genus Aspergillus.</title>
        <authorList>
            <person name="de Vries R.P."/>
            <person name="Riley R."/>
            <person name="Wiebenga A."/>
            <person name="Aguilar-Osorio G."/>
            <person name="Amillis S."/>
            <person name="Uchima C.A."/>
            <person name="Anderluh G."/>
            <person name="Asadollahi M."/>
            <person name="Askin M."/>
            <person name="Barry K."/>
            <person name="Battaglia E."/>
            <person name="Bayram O."/>
            <person name="Benocci T."/>
            <person name="Braus-Stromeyer S.A."/>
            <person name="Caldana C."/>
            <person name="Canovas D."/>
            <person name="Cerqueira G.C."/>
            <person name="Chen F."/>
            <person name="Chen W."/>
            <person name="Choi C."/>
            <person name="Clum A."/>
            <person name="Dos Santos R.A."/>
            <person name="Damasio A.R."/>
            <person name="Diallinas G."/>
            <person name="Emri T."/>
            <person name="Fekete E."/>
            <person name="Flipphi M."/>
            <person name="Freyberg S."/>
            <person name="Gallo A."/>
            <person name="Gournas C."/>
            <person name="Habgood R."/>
            <person name="Hainaut M."/>
            <person name="Harispe M.L."/>
            <person name="Henrissat B."/>
            <person name="Hilden K.S."/>
            <person name="Hope R."/>
            <person name="Hossain A."/>
            <person name="Karabika E."/>
            <person name="Karaffa L."/>
            <person name="Karanyi Z."/>
            <person name="Krasevec N."/>
            <person name="Kuo A."/>
            <person name="Kusch H."/>
            <person name="LaButti K."/>
            <person name="Lagendijk E.L."/>
            <person name="Lapidus A."/>
            <person name="Levasseur A."/>
            <person name="Lindquist E."/>
            <person name="Lipzen A."/>
            <person name="Logrieco A.F."/>
            <person name="MacCabe A."/>
            <person name="Maekelae M.R."/>
            <person name="Malavazi I."/>
            <person name="Melin P."/>
            <person name="Meyer V."/>
            <person name="Mielnichuk N."/>
            <person name="Miskei M."/>
            <person name="Molnar A.P."/>
            <person name="Mule G."/>
            <person name="Ngan C.Y."/>
            <person name="Orejas M."/>
            <person name="Orosz E."/>
            <person name="Ouedraogo J.P."/>
            <person name="Overkamp K.M."/>
            <person name="Park H.-S."/>
            <person name="Perrone G."/>
            <person name="Piumi F."/>
            <person name="Punt P.J."/>
            <person name="Ram A.F."/>
            <person name="Ramon A."/>
            <person name="Rauscher S."/>
            <person name="Record E."/>
            <person name="Riano-Pachon D.M."/>
            <person name="Robert V."/>
            <person name="Roehrig J."/>
            <person name="Ruller R."/>
            <person name="Salamov A."/>
            <person name="Salih N.S."/>
            <person name="Samson R.A."/>
            <person name="Sandor E."/>
            <person name="Sanguinetti M."/>
            <person name="Schuetze T."/>
            <person name="Sepcic K."/>
            <person name="Shelest E."/>
            <person name="Sherlock G."/>
            <person name="Sophianopoulou V."/>
            <person name="Squina F.M."/>
            <person name="Sun H."/>
            <person name="Susca A."/>
            <person name="Todd R.B."/>
            <person name="Tsang A."/>
            <person name="Unkles S.E."/>
            <person name="van de Wiele N."/>
            <person name="van Rossen-Uffink D."/>
            <person name="Oliveira J.V."/>
            <person name="Vesth T.C."/>
            <person name="Visser J."/>
            <person name="Yu J.-H."/>
            <person name="Zhou M."/>
            <person name="Andersen M.R."/>
            <person name="Archer D.B."/>
            <person name="Baker S.E."/>
            <person name="Benoit I."/>
            <person name="Brakhage A.A."/>
            <person name="Braus G.H."/>
            <person name="Fischer R."/>
            <person name="Frisvad J.C."/>
            <person name="Goldman G.H."/>
            <person name="Houbraken J."/>
            <person name="Oakley B."/>
            <person name="Pocsi I."/>
            <person name="Scazzocchio C."/>
            <person name="Seiboth B."/>
            <person name="vanKuyk P.A."/>
            <person name="Wortman J."/>
            <person name="Dyer P.S."/>
            <person name="Grigoriev I.V."/>
        </authorList>
    </citation>
    <scope>NUCLEOTIDE SEQUENCE [LARGE SCALE GENOMIC DNA]</scope>
    <source>
        <strain evidence="9">CBS 101740 / IMI 381727 / IBT 21946</strain>
    </source>
</reference>
<evidence type="ECO:0000256" key="5">
    <source>
        <dbReference type="SAM" id="MobiDB-lite"/>
    </source>
</evidence>
<feature type="compositionally biased region" description="Basic and acidic residues" evidence="5">
    <location>
        <begin position="653"/>
        <end position="667"/>
    </location>
</feature>
<protein>
    <recommendedName>
        <fullName evidence="7">Ubiquitin-like protease family profile domain-containing protein</fullName>
    </recommendedName>
</protein>
<evidence type="ECO:0000256" key="2">
    <source>
        <dbReference type="ARBA" id="ARBA00022670"/>
    </source>
</evidence>
<dbReference type="FunFam" id="3.40.395.10:FF:000014">
    <property type="entry name" value="Ulp1 protease family protein"/>
    <property type="match status" value="1"/>
</dbReference>
<dbReference type="GeneID" id="93578983"/>
<feature type="region of interest" description="Disordered" evidence="5">
    <location>
        <begin position="872"/>
        <end position="918"/>
    </location>
</feature>
<feature type="compositionally biased region" description="Polar residues" evidence="5">
    <location>
        <begin position="684"/>
        <end position="706"/>
    </location>
</feature>
<feature type="compositionally biased region" description="Low complexity" evidence="5">
    <location>
        <begin position="610"/>
        <end position="620"/>
    </location>
</feature>
<evidence type="ECO:0000256" key="3">
    <source>
        <dbReference type="ARBA" id="ARBA00022801"/>
    </source>
</evidence>
<feature type="compositionally biased region" description="Polar residues" evidence="5">
    <location>
        <begin position="327"/>
        <end position="336"/>
    </location>
</feature>
<feature type="region of interest" description="Disordered" evidence="5">
    <location>
        <begin position="235"/>
        <end position="271"/>
    </location>
</feature>
<dbReference type="VEuPathDB" id="FungiDB:ASPBRDRAFT_50188"/>
<dbReference type="Pfam" id="PF02902">
    <property type="entry name" value="Peptidase_C48"/>
    <property type="match status" value="1"/>
</dbReference>
<dbReference type="SUPFAM" id="SSF54001">
    <property type="entry name" value="Cysteine proteinases"/>
    <property type="match status" value="1"/>
</dbReference>
<keyword evidence="3" id="KW-0378">Hydrolase</keyword>
<dbReference type="EMBL" id="KV878679">
    <property type="protein sequence ID" value="OJJ77260.1"/>
    <property type="molecule type" value="Genomic_DNA"/>
</dbReference>
<dbReference type="PANTHER" id="PTHR12606">
    <property type="entry name" value="SENTRIN/SUMO-SPECIFIC PROTEASE"/>
    <property type="match status" value="1"/>
</dbReference>
<feature type="region of interest" description="Disordered" evidence="5">
    <location>
        <begin position="327"/>
        <end position="359"/>
    </location>
</feature>
<feature type="compositionally biased region" description="Polar residues" evidence="5">
    <location>
        <begin position="241"/>
        <end position="271"/>
    </location>
</feature>
<comment type="similarity">
    <text evidence="1">Belongs to the peptidase C48 family.</text>
</comment>
<feature type="transmembrane region" description="Helical" evidence="6">
    <location>
        <begin position="75"/>
        <end position="95"/>
    </location>
</feature>
<dbReference type="InterPro" id="IPR038765">
    <property type="entry name" value="Papain-like_cys_pep_sf"/>
</dbReference>
<feature type="domain" description="Ubiquitin-like protease family profile" evidence="7">
    <location>
        <begin position="1011"/>
        <end position="1181"/>
    </location>
</feature>
<dbReference type="Proteomes" id="UP000184499">
    <property type="component" value="Unassembled WGS sequence"/>
</dbReference>
<feature type="compositionally biased region" description="Polar residues" evidence="5">
    <location>
        <begin position="638"/>
        <end position="651"/>
    </location>
</feature>
<evidence type="ECO:0000313" key="8">
    <source>
        <dbReference type="EMBL" id="OJJ77260.1"/>
    </source>
</evidence>
<evidence type="ECO:0000256" key="6">
    <source>
        <dbReference type="SAM" id="Phobius"/>
    </source>
</evidence>
<dbReference type="GO" id="GO:0016926">
    <property type="term" value="P:protein desumoylation"/>
    <property type="evidence" value="ECO:0007669"/>
    <property type="project" value="TreeGrafter"/>
</dbReference>
<dbReference type="GO" id="GO:0006508">
    <property type="term" value="P:proteolysis"/>
    <property type="evidence" value="ECO:0007669"/>
    <property type="project" value="UniProtKB-KW"/>
</dbReference>
<dbReference type="Gene3D" id="3.40.395.10">
    <property type="entry name" value="Adenoviral Proteinase, Chain A"/>
    <property type="match status" value="1"/>
</dbReference>
<dbReference type="PROSITE" id="PS50600">
    <property type="entry name" value="ULP_PROTEASE"/>
    <property type="match status" value="1"/>
</dbReference>
<dbReference type="STRING" id="767769.A0A1L9V027"/>
<keyword evidence="6" id="KW-1133">Transmembrane helix</keyword>
<keyword evidence="4" id="KW-0788">Thiol protease</keyword>
<gene>
    <name evidence="8" type="ORF">ASPBRDRAFT_50188</name>
</gene>
<keyword evidence="9" id="KW-1185">Reference proteome</keyword>
<name>A0A1L9V027_ASPBC</name>
<proteinExistence type="inferred from homology"/>
<dbReference type="RefSeq" id="XP_067484507.1">
    <property type="nucleotide sequence ID" value="XM_067626495.1"/>
</dbReference>
<dbReference type="AlphaFoldDB" id="A0A1L9V027"/>
<feature type="region of interest" description="Disordered" evidence="5">
    <location>
        <begin position="562"/>
        <end position="722"/>
    </location>
</feature>
<keyword evidence="6" id="KW-0812">Transmembrane</keyword>
<sequence>MDRMFRMTGHTHRKMNSRCIGSSASQHAPRDILDEENSNSLRRRARLPSSLWQSPMALCECFCFDSSFSFAPPGAALVFFLTILLFLFLLFLFFFSPITHLPILVERVRKLSEYSNFSSAIDFLLHLSHKELLSQILSTMSGVFSTLRSNVGDLPMPDVSIFPSNSAPQEEAADHGPSDPMDCTPDIPASDLNLQESSPKYQLRAVNLPGKPMAVRLNGNDANKPSFPLRTPLIRPDHHFSPNSRITSSLGVNGHQKSGSNTQSSFASNYLGTSNPRSAGLGRALWSLNDRHLSGPSYSERSRGTNYLIGGKSAINKSAFHMTSLSANKSSGVTTPSRKRSMEDGGYDQAEPTTSPSAKFRRVRAGSFARSAATAAIEATTDEDDWYPGSPMDIDSPEQNNEPNMVTTLAAVEAHLDLLEISPKSRQLGTTKVKPATALAISTIPSTPNGRMMPGAWPEPALSHNSAHAAHDMEDTTMASDDVMLFSLSDVAEAGSETIPVVHDAEPQPSSPWYAYWSTWQNYMQTVVSIPAGITQNVSYAARSAANAVGAAKRRVCALLHRRGGPRLHSPPGSPTRSNLRNLSPDQQERVERDRRIRSGESSPRTNKSFPDFDNIPDFPDSNRAAPAIDSPQALQHLVSQEQAPRSSVSVEQRARDAKNLGARDHPAMPPVRRPARISPRHFAQNSAHRSSQRSPEQDALRQQGSPGVRKPRYITRAERAEKRERSAAFRALFVGDIAGMKRALEAQTLRDRQSSAAGRRPVRQTMTMLGSHGPNESISDESKEILASSIAVARKTILKSRKSPSITTDVDALNSADVTVNRRRSRRFAQRRVRFREPVVAEYIDDTRDWNEMEDVLAPHLGDKINETPTIETSVDTEAASETKVDTKASHGIEQKENVPPAPENDEESEPILDPWSNPTFEFPLGRALSAVSLFYPEPRPIPEGRTESVYADRWRQIQEEERLKELPSRIKPDGPAVRPLSSKWDARIKDLENRHVPGTRPAATTLSGDPLTKRDLATCYTRGEWLNDEVINGYLALIVDYLRRKNHNAGRNDKPRFHAFNSFFFSNLRDKGYESVARWARRAKIGGPLLLDVDTVYIPVHNSQHWTLIVVRPVERSIEHFDSLGALSRRHIAVVKTWLRGELGPQFVEEEWRVLPSLSPQQDNGSDCGVFLLSTAKAVAIGLDPLSYGAQDTPLLRRKIVAELMAGGLEGEFDPAQKGHVLL</sequence>
<keyword evidence="2" id="KW-0645">Protease</keyword>
<dbReference type="PANTHER" id="PTHR12606:SF141">
    <property type="entry name" value="GH15225P-RELATED"/>
    <property type="match status" value="1"/>
</dbReference>
<keyword evidence="6" id="KW-0472">Membrane</keyword>
<dbReference type="InterPro" id="IPR003653">
    <property type="entry name" value="Peptidase_C48_C"/>
</dbReference>
<dbReference type="GO" id="GO:0005634">
    <property type="term" value="C:nucleus"/>
    <property type="evidence" value="ECO:0007669"/>
    <property type="project" value="TreeGrafter"/>
</dbReference>
<feature type="compositionally biased region" description="Basic and acidic residues" evidence="5">
    <location>
        <begin position="882"/>
        <end position="898"/>
    </location>
</feature>
<evidence type="ECO:0000259" key="7">
    <source>
        <dbReference type="PROSITE" id="PS50600"/>
    </source>
</evidence>
<accession>A0A1L9V027</accession>
<dbReference type="OrthoDB" id="1939479at2759"/>
<evidence type="ECO:0000256" key="4">
    <source>
        <dbReference type="ARBA" id="ARBA00022807"/>
    </source>
</evidence>